<dbReference type="EC" id="3.5.1.26" evidence="9"/>
<evidence type="ECO:0000256" key="13">
    <source>
        <dbReference type="PIRSR" id="PIRSR600246-1"/>
    </source>
</evidence>
<keyword evidence="6" id="KW-1015">Disulfide bond</keyword>
<evidence type="ECO:0000313" key="17">
    <source>
        <dbReference type="EnsemblMetazoa" id="GBRI030388-PA"/>
    </source>
</evidence>
<evidence type="ECO:0000256" key="1">
    <source>
        <dbReference type="ARBA" id="ARBA00010872"/>
    </source>
</evidence>
<dbReference type="CDD" id="cd04513">
    <property type="entry name" value="Glycosylasparaginase"/>
    <property type="match status" value="1"/>
</dbReference>
<reference evidence="18" key="1">
    <citation type="submission" date="2014-03" db="EMBL/GenBank/DDBJ databases">
        <authorList>
            <person name="Aksoy S."/>
            <person name="Warren W."/>
            <person name="Wilson R.K."/>
        </authorList>
    </citation>
    <scope>NUCLEOTIDE SEQUENCE [LARGE SCALE GENOMIC DNA]</scope>
    <source>
        <strain evidence="18">IAEA</strain>
    </source>
</reference>
<keyword evidence="3" id="KW-0645">Protease</keyword>
<evidence type="ECO:0000256" key="7">
    <source>
        <dbReference type="ARBA" id="ARBA00050421"/>
    </source>
</evidence>
<organism evidence="17 18">
    <name type="scientific">Glossina brevipalpis</name>
    <dbReference type="NCBI Taxonomy" id="37001"/>
    <lineage>
        <taxon>Eukaryota</taxon>
        <taxon>Metazoa</taxon>
        <taxon>Ecdysozoa</taxon>
        <taxon>Arthropoda</taxon>
        <taxon>Hexapoda</taxon>
        <taxon>Insecta</taxon>
        <taxon>Pterygota</taxon>
        <taxon>Neoptera</taxon>
        <taxon>Endopterygota</taxon>
        <taxon>Diptera</taxon>
        <taxon>Brachycera</taxon>
        <taxon>Muscomorpha</taxon>
        <taxon>Hippoboscoidea</taxon>
        <taxon>Glossinidae</taxon>
        <taxon>Glossina</taxon>
    </lineage>
</organism>
<feature type="binding site" evidence="14">
    <location>
        <begin position="242"/>
        <end position="245"/>
    </location>
    <ligand>
        <name>substrate</name>
    </ligand>
</feature>
<protein>
    <recommendedName>
        <fullName evidence="9">N(4)-(beta-N-acetylglucosaminyl)-L-asparaginase</fullName>
        <ecNumber evidence="9">3.5.1.26</ecNumber>
    </recommendedName>
    <alternativeName>
        <fullName evidence="11">Aspartylglucosaminidase</fullName>
    </alternativeName>
    <alternativeName>
        <fullName evidence="10">Glycosylasparaginase</fullName>
    </alternativeName>
    <alternativeName>
        <fullName evidence="12">N4-(N-acetyl-beta-glucosaminyl)-L-asparagine amidase</fullName>
    </alternativeName>
</protein>
<evidence type="ECO:0000256" key="14">
    <source>
        <dbReference type="PIRSR" id="PIRSR600246-2"/>
    </source>
</evidence>
<dbReference type="VEuPathDB" id="VectorBase:GBRI030388"/>
<dbReference type="GO" id="GO:0003948">
    <property type="term" value="F:N4-(beta-N-acetylglucosaminyl)-L-asparaginase activity"/>
    <property type="evidence" value="ECO:0007669"/>
    <property type="project" value="UniProtKB-EC"/>
</dbReference>
<keyword evidence="16" id="KW-0732">Signal</keyword>
<comment type="similarity">
    <text evidence="1">Belongs to the Ntn-hydrolase family.</text>
</comment>
<evidence type="ECO:0000256" key="9">
    <source>
        <dbReference type="ARBA" id="ARBA00066729"/>
    </source>
</evidence>
<evidence type="ECO:0000256" key="10">
    <source>
        <dbReference type="ARBA" id="ARBA00078726"/>
    </source>
</evidence>
<dbReference type="AlphaFoldDB" id="A0A1A9WSG6"/>
<feature type="chain" id="PRO_5008400614" description="N(4)-(beta-N-acetylglucosaminyl)-L-asparaginase" evidence="16">
    <location>
        <begin position="28"/>
        <end position="465"/>
    </location>
</feature>
<dbReference type="PANTHER" id="PTHR10188:SF6">
    <property type="entry name" value="N(4)-(BETA-N-ACETYLGLUCOSAMINYL)-L-ASPARAGINASE"/>
    <property type="match status" value="1"/>
</dbReference>
<comment type="subunit">
    <text evidence="2">Heterotetramer of two alpha and two beta chains arranged as a dimer of alpha/beta heterodimers.</text>
</comment>
<accession>A0A1A9WSG6</accession>
<dbReference type="GO" id="GO:0008233">
    <property type="term" value="F:peptidase activity"/>
    <property type="evidence" value="ECO:0007669"/>
    <property type="project" value="UniProtKB-KW"/>
</dbReference>
<evidence type="ECO:0000256" key="5">
    <source>
        <dbReference type="ARBA" id="ARBA00022813"/>
    </source>
</evidence>
<dbReference type="FunFam" id="3.60.20.30:FF:000003">
    <property type="entry name" value="N(4)-(Beta-N-acetylglucosaminyl)-L-asparaginase isoform X1"/>
    <property type="match status" value="1"/>
</dbReference>
<dbReference type="STRING" id="37001.A0A1A9WSG6"/>
<feature type="binding site" evidence="14">
    <location>
        <begin position="265"/>
        <end position="268"/>
    </location>
    <ligand>
        <name>substrate</name>
    </ligand>
</feature>
<dbReference type="Pfam" id="PF01112">
    <property type="entry name" value="Asparaginase_2"/>
    <property type="match status" value="1"/>
</dbReference>
<feature type="active site" description="Nucleophile" evidence="13">
    <location>
        <position position="214"/>
    </location>
</feature>
<feature type="site" description="Cleavage; by autolysis" evidence="15">
    <location>
        <begin position="213"/>
        <end position="214"/>
    </location>
</feature>
<proteinExistence type="inferred from homology"/>
<evidence type="ECO:0000256" key="8">
    <source>
        <dbReference type="ARBA" id="ARBA00053295"/>
    </source>
</evidence>
<dbReference type="EnsemblMetazoa" id="GBRI030388-RA">
    <property type="protein sequence ID" value="GBRI030388-PA"/>
    <property type="gene ID" value="GBRI030388"/>
</dbReference>
<dbReference type="InterPro" id="IPR000246">
    <property type="entry name" value="Peptidase_T2"/>
</dbReference>
<evidence type="ECO:0000256" key="15">
    <source>
        <dbReference type="PIRSR" id="PIRSR600246-3"/>
    </source>
</evidence>
<evidence type="ECO:0000256" key="6">
    <source>
        <dbReference type="ARBA" id="ARBA00023157"/>
    </source>
</evidence>
<dbReference type="PANTHER" id="PTHR10188">
    <property type="entry name" value="L-ASPARAGINASE"/>
    <property type="match status" value="1"/>
</dbReference>
<dbReference type="Gene3D" id="3.60.20.30">
    <property type="entry name" value="(Glycosyl)asparaginase"/>
    <property type="match status" value="1"/>
</dbReference>
<keyword evidence="4" id="KW-0378">Hydrolase</keyword>
<feature type="signal peptide" evidence="16">
    <location>
        <begin position="1"/>
        <end position="27"/>
    </location>
</feature>
<dbReference type="GO" id="GO:0006508">
    <property type="term" value="P:proteolysis"/>
    <property type="evidence" value="ECO:0007669"/>
    <property type="project" value="UniProtKB-KW"/>
</dbReference>
<evidence type="ECO:0000256" key="11">
    <source>
        <dbReference type="ARBA" id="ARBA00079301"/>
    </source>
</evidence>
<evidence type="ECO:0000256" key="4">
    <source>
        <dbReference type="ARBA" id="ARBA00022801"/>
    </source>
</evidence>
<comment type="catalytic activity">
    <reaction evidence="7">
        <text>N(4)-(beta-N-acetyl-D-glucosaminyl)-L-asparagine + H2O = N-acetyl-beta-D-glucosaminylamine + L-aspartate + H(+)</text>
        <dbReference type="Rhea" id="RHEA:11544"/>
        <dbReference type="ChEBI" id="CHEBI:15377"/>
        <dbReference type="ChEBI" id="CHEBI:15378"/>
        <dbReference type="ChEBI" id="CHEBI:15947"/>
        <dbReference type="ChEBI" id="CHEBI:29991"/>
        <dbReference type="ChEBI" id="CHEBI:58080"/>
        <dbReference type="EC" id="3.5.1.26"/>
    </reaction>
</comment>
<keyword evidence="18" id="KW-1185">Reference proteome</keyword>
<comment type="function">
    <text evidence="8">Cleaves the GlcNAc-Asn bond which joins oligosaccharides to the peptide of asparagine-linked glycoproteins.</text>
</comment>
<dbReference type="SUPFAM" id="SSF56235">
    <property type="entry name" value="N-terminal nucleophile aminohydrolases (Ntn hydrolases)"/>
    <property type="match status" value="1"/>
</dbReference>
<reference evidence="17" key="2">
    <citation type="submission" date="2020-05" db="UniProtKB">
        <authorList>
            <consortium name="EnsemblMetazoa"/>
        </authorList>
    </citation>
    <scope>IDENTIFICATION</scope>
    <source>
        <strain evidence="17">IAEA</strain>
    </source>
</reference>
<keyword evidence="5" id="KW-0068">Autocatalytic cleavage</keyword>
<evidence type="ECO:0000256" key="3">
    <source>
        <dbReference type="ARBA" id="ARBA00022670"/>
    </source>
</evidence>
<evidence type="ECO:0000256" key="12">
    <source>
        <dbReference type="ARBA" id="ARBA00080645"/>
    </source>
</evidence>
<evidence type="ECO:0000313" key="18">
    <source>
        <dbReference type="Proteomes" id="UP000091820"/>
    </source>
</evidence>
<name>A0A1A9WSG6_9MUSC</name>
<evidence type="ECO:0000256" key="2">
    <source>
        <dbReference type="ARBA" id="ARBA00011601"/>
    </source>
</evidence>
<dbReference type="InterPro" id="IPR029055">
    <property type="entry name" value="Ntn_hydrolases_N"/>
</dbReference>
<dbReference type="Proteomes" id="UP000091820">
    <property type="component" value="Unassembled WGS sequence"/>
</dbReference>
<sequence>MPIISFQRFKKTMLVSIIFCLLNFASANQKLPLVLNTWGFLEANQVAWQVLHESGKSSLDALVEGVSACEDKQCDGTVGYGGSPDEYGETTLDSLIMDGSNMNMGAVAGLRQIKDAIRSARFVLEHTDHSLLVGDAASNFAEMMGLRRQSLTTPASKAMWIKWRQNKCQPNFWVNVVPNAKQQCGPYQPQSNWLIESLNAQRLKYEISEKNHDTIGMIVISQDGQIYAGTSTNGAKYKIPGRVGDSPIPGAGAYADNEVGAAVATGDGDIMMRFLPSLLAVEALRLGETTEYAAINSMKRIARYYSDFSGALLVADRWGNYSAACVGMKKFPYSIAQGSGEPFLGIRIKNPNKYNMNNYHRSSVCSSKASCSDINNGVNDRTLETKKEHMGTKTPIYISSCFKEKVEEFRFLIRSKSSKFCHLEAGRLDIEIKFSDNRSGVIGASARGLTECNETRLKRVLFAHK</sequence>
<evidence type="ECO:0000256" key="16">
    <source>
        <dbReference type="SAM" id="SignalP"/>
    </source>
</evidence>
<dbReference type="GO" id="GO:0005764">
    <property type="term" value="C:lysosome"/>
    <property type="evidence" value="ECO:0007669"/>
    <property type="project" value="TreeGrafter"/>
</dbReference>